<evidence type="ECO:0000313" key="7">
    <source>
        <dbReference type="EMBL" id="KAA8496007.1"/>
    </source>
</evidence>
<dbReference type="AlphaFoldDB" id="A0A5J4YZX7"/>
<dbReference type="EMBL" id="VRMN01000003">
    <property type="protein sequence ID" value="KAA8496007.1"/>
    <property type="molecule type" value="Genomic_DNA"/>
</dbReference>
<dbReference type="Pfam" id="PF01169">
    <property type="entry name" value="GDT1"/>
    <property type="match status" value="2"/>
</dbReference>
<organism evidence="7 8">
    <name type="scientific">Porphyridium purpureum</name>
    <name type="common">Red alga</name>
    <name type="synonym">Porphyridium cruentum</name>
    <dbReference type="NCBI Taxonomy" id="35688"/>
    <lineage>
        <taxon>Eukaryota</taxon>
        <taxon>Rhodophyta</taxon>
        <taxon>Bangiophyceae</taxon>
        <taxon>Porphyridiales</taxon>
        <taxon>Porphyridiaceae</taxon>
        <taxon>Porphyridium</taxon>
    </lineage>
</organism>
<accession>A0A5J4YZX7</accession>
<dbReference type="InterPro" id="IPR001727">
    <property type="entry name" value="GDT1-like"/>
</dbReference>
<name>A0A5J4YZX7_PORPP</name>
<feature type="transmembrane region" description="Helical" evidence="6">
    <location>
        <begin position="132"/>
        <end position="149"/>
    </location>
</feature>
<evidence type="ECO:0000256" key="4">
    <source>
        <dbReference type="ARBA" id="ARBA00022989"/>
    </source>
</evidence>
<keyword evidence="5 6" id="KW-0472">Membrane</keyword>
<dbReference type="GO" id="GO:0032468">
    <property type="term" value="P:Golgi calcium ion homeostasis"/>
    <property type="evidence" value="ECO:0007669"/>
    <property type="project" value="TreeGrafter"/>
</dbReference>
<comment type="similarity">
    <text evidence="2 6">Belongs to the GDT1 family.</text>
</comment>
<dbReference type="GO" id="GO:0005794">
    <property type="term" value="C:Golgi apparatus"/>
    <property type="evidence" value="ECO:0007669"/>
    <property type="project" value="TreeGrafter"/>
</dbReference>
<evidence type="ECO:0000256" key="6">
    <source>
        <dbReference type="RuleBase" id="RU365102"/>
    </source>
</evidence>
<keyword evidence="3 6" id="KW-0812">Transmembrane</keyword>
<dbReference type="GO" id="GO:0015085">
    <property type="term" value="F:calcium ion transmembrane transporter activity"/>
    <property type="evidence" value="ECO:0007669"/>
    <property type="project" value="TreeGrafter"/>
</dbReference>
<keyword evidence="6" id="KW-0732">Signal</keyword>
<evidence type="ECO:0000313" key="8">
    <source>
        <dbReference type="Proteomes" id="UP000324585"/>
    </source>
</evidence>
<comment type="subcellular location">
    <subcellularLocation>
        <location evidence="1 6">Membrane</location>
        <topology evidence="1 6">Multi-pass membrane protein</topology>
    </subcellularLocation>
</comment>
<dbReference type="GO" id="GO:0032472">
    <property type="term" value="P:Golgi calcium ion transport"/>
    <property type="evidence" value="ECO:0007669"/>
    <property type="project" value="TreeGrafter"/>
</dbReference>
<keyword evidence="4 6" id="KW-1133">Transmembrane helix</keyword>
<proteinExistence type="inferred from homology"/>
<sequence>MTSGKAEQSVFRRNVVLILGLGLLVCGVTSVLGAPVIDENYINEVAEQVMDKLPPGIRSSLSGNGFMSATIQALLMILVTEIGDKTFFIAAVLAMKNPRGLVLTGALLALYIMTVLSVIMGKAFPLLFSKKYSSVVAAVLFVYFGVVLLRDWYKMRDQADEESEELHEVEEELAKKEPTEGSTQIPSWALVLVSPILLRSFSLTFVAEWGDRSQIATIAFAAAQNAYGVVLGCVIGHTICTALAVLGGRLLASRISEKTVALFGGITFLLFAVMTIVNKEWMD</sequence>
<feature type="signal peptide" evidence="6">
    <location>
        <begin position="1"/>
        <end position="33"/>
    </location>
</feature>
<dbReference type="GO" id="GO:0005384">
    <property type="term" value="F:manganese ion transmembrane transporter activity"/>
    <property type="evidence" value="ECO:0007669"/>
    <property type="project" value="TreeGrafter"/>
</dbReference>
<evidence type="ECO:0000256" key="5">
    <source>
        <dbReference type="ARBA" id="ARBA00023136"/>
    </source>
</evidence>
<evidence type="ECO:0000256" key="3">
    <source>
        <dbReference type="ARBA" id="ARBA00022692"/>
    </source>
</evidence>
<feature type="transmembrane region" description="Helical" evidence="6">
    <location>
        <begin position="226"/>
        <end position="247"/>
    </location>
</feature>
<dbReference type="PROSITE" id="PS01214">
    <property type="entry name" value="UPF0016"/>
    <property type="match status" value="1"/>
</dbReference>
<gene>
    <name evidence="7" type="ORF">FVE85_2162</name>
</gene>
<dbReference type="InterPro" id="IPR049555">
    <property type="entry name" value="GDT1-like_CS"/>
</dbReference>
<dbReference type="OMA" id="ILGHAIC"/>
<dbReference type="OrthoDB" id="442680at2759"/>
<feature type="transmembrane region" description="Helical" evidence="6">
    <location>
        <begin position="259"/>
        <end position="277"/>
    </location>
</feature>
<dbReference type="Proteomes" id="UP000324585">
    <property type="component" value="Unassembled WGS sequence"/>
</dbReference>
<feature type="chain" id="PRO_5023978973" description="GDT1 family protein" evidence="6">
    <location>
        <begin position="34"/>
        <end position="283"/>
    </location>
</feature>
<reference evidence="8" key="1">
    <citation type="journal article" date="2019" name="Nat. Commun.">
        <title>Expansion of phycobilisome linker gene families in mesophilic red algae.</title>
        <authorList>
            <person name="Lee J."/>
            <person name="Kim D."/>
            <person name="Bhattacharya D."/>
            <person name="Yoon H.S."/>
        </authorList>
    </citation>
    <scope>NUCLEOTIDE SEQUENCE [LARGE SCALE GENOMIC DNA]</scope>
    <source>
        <strain evidence="8">CCMP 1328</strain>
    </source>
</reference>
<evidence type="ECO:0000256" key="2">
    <source>
        <dbReference type="ARBA" id="ARBA00009190"/>
    </source>
</evidence>
<protein>
    <recommendedName>
        <fullName evidence="6">GDT1 family protein</fullName>
    </recommendedName>
</protein>
<evidence type="ECO:0000256" key="1">
    <source>
        <dbReference type="ARBA" id="ARBA00004141"/>
    </source>
</evidence>
<feature type="transmembrane region" description="Helical" evidence="6">
    <location>
        <begin position="100"/>
        <end position="120"/>
    </location>
</feature>
<keyword evidence="8" id="KW-1185">Reference proteome</keyword>
<feature type="transmembrane region" description="Helical" evidence="6">
    <location>
        <begin position="185"/>
        <end position="206"/>
    </location>
</feature>
<dbReference type="PANTHER" id="PTHR12608">
    <property type="entry name" value="TRANSMEMBRANE PROTEIN HTP-1 RELATED"/>
    <property type="match status" value="1"/>
</dbReference>
<comment type="caution">
    <text evidence="7">The sequence shown here is derived from an EMBL/GenBank/DDBJ whole genome shotgun (WGS) entry which is preliminary data.</text>
</comment>
<dbReference type="GO" id="GO:0016020">
    <property type="term" value="C:membrane"/>
    <property type="evidence" value="ECO:0007669"/>
    <property type="project" value="UniProtKB-SubCell"/>
</dbReference>
<dbReference type="PANTHER" id="PTHR12608:SF1">
    <property type="entry name" value="TRANSMEMBRANE PROTEIN 165"/>
    <property type="match status" value="1"/>
</dbReference>